<keyword evidence="3 5" id="KW-1133">Transmembrane helix</keyword>
<dbReference type="GO" id="GO:0022857">
    <property type="term" value="F:transmembrane transporter activity"/>
    <property type="evidence" value="ECO:0007669"/>
    <property type="project" value="InterPro"/>
</dbReference>
<gene>
    <name evidence="6" type="ORF">BCR38DRAFT_352617</name>
</gene>
<dbReference type="GeneID" id="63772929"/>
<dbReference type="Proteomes" id="UP000193689">
    <property type="component" value="Unassembled WGS sequence"/>
</dbReference>
<feature type="transmembrane region" description="Helical" evidence="5">
    <location>
        <begin position="88"/>
        <end position="107"/>
    </location>
</feature>
<evidence type="ECO:0000313" key="6">
    <source>
        <dbReference type="EMBL" id="ORY58801.1"/>
    </source>
</evidence>
<evidence type="ECO:0000256" key="5">
    <source>
        <dbReference type="SAM" id="Phobius"/>
    </source>
</evidence>
<dbReference type="Pfam" id="PF07690">
    <property type="entry name" value="MFS_1"/>
    <property type="match status" value="1"/>
</dbReference>
<dbReference type="InterPro" id="IPR051788">
    <property type="entry name" value="MFS_Transporter"/>
</dbReference>
<proteinExistence type="predicted"/>
<sequence length="409" mass="44424">MGIQVRDFAPIQPPISWTDSLRLLATCLLAFTNSFIDITPIVLLPYIQKDYRISHAITSLILVSNTLGYLVAAPFTRLLDRAVGRSNAFGISQGVMGIGFLLIAGHSPFPITVVAYFLVGLGLAISWTLSNVYCTSLGEGETTPALGLLHGCYGVGAVGGYSLATSLMVRGITWCHFYLVLLLLTILNTVVSSRVFRSYENEFPDQCFVQSPHYAKSTDYSRGTPWPSSSSIQNTIFNRSMFVGTLFIFAYAGAEISMSGSILENRSRENPHPSVSFTALGFWVGMSFGRFFFALISPEMGDEYALCILLQVIVWYVHGFAGDGVLLPLIGFLFGPILPNAIAVYGRLFPGSTRITGFSFILAIGRLGGTLSFILGQRVVETLGTGALHSICVMMGTVMLFCWLALPCS</sequence>
<evidence type="ECO:0000256" key="4">
    <source>
        <dbReference type="ARBA" id="ARBA00023136"/>
    </source>
</evidence>
<evidence type="ECO:0000256" key="1">
    <source>
        <dbReference type="ARBA" id="ARBA00004141"/>
    </source>
</evidence>
<feature type="transmembrane region" description="Helical" evidence="5">
    <location>
        <begin position="387"/>
        <end position="406"/>
    </location>
</feature>
<dbReference type="PANTHER" id="PTHR23514">
    <property type="entry name" value="BYPASS OF STOP CODON PROTEIN 6"/>
    <property type="match status" value="1"/>
</dbReference>
<dbReference type="PANTHER" id="PTHR23514:SF6">
    <property type="entry name" value="MAJOR FACILITATOR SUPERFAMILY (MFS) PROFILE DOMAIN-CONTAINING PROTEIN"/>
    <property type="match status" value="1"/>
</dbReference>
<keyword evidence="2 5" id="KW-0812">Transmembrane</keyword>
<dbReference type="SUPFAM" id="SSF103473">
    <property type="entry name" value="MFS general substrate transporter"/>
    <property type="match status" value="1"/>
</dbReference>
<feature type="transmembrane region" description="Helical" evidence="5">
    <location>
        <begin position="327"/>
        <end position="348"/>
    </location>
</feature>
<feature type="transmembrane region" description="Helical" evidence="5">
    <location>
        <begin position="355"/>
        <end position="375"/>
    </location>
</feature>
<dbReference type="InParanoid" id="A0A1Y2DHT3"/>
<dbReference type="OrthoDB" id="413079at2759"/>
<dbReference type="InterPro" id="IPR036259">
    <property type="entry name" value="MFS_trans_sf"/>
</dbReference>
<name>A0A1Y2DHT3_9PEZI</name>
<dbReference type="GO" id="GO:0016020">
    <property type="term" value="C:membrane"/>
    <property type="evidence" value="ECO:0007669"/>
    <property type="project" value="UniProtKB-SubCell"/>
</dbReference>
<feature type="transmembrane region" description="Helical" evidence="5">
    <location>
        <begin position="21"/>
        <end position="47"/>
    </location>
</feature>
<feature type="transmembrane region" description="Helical" evidence="5">
    <location>
        <begin position="145"/>
        <end position="164"/>
    </location>
</feature>
<reference evidence="6 7" key="1">
    <citation type="submission" date="2016-07" db="EMBL/GenBank/DDBJ databases">
        <title>Pervasive Adenine N6-methylation of Active Genes in Fungi.</title>
        <authorList>
            <consortium name="DOE Joint Genome Institute"/>
            <person name="Mondo S.J."/>
            <person name="Dannebaum R.O."/>
            <person name="Kuo R.C."/>
            <person name="Labutti K."/>
            <person name="Haridas S."/>
            <person name="Kuo A."/>
            <person name="Salamov A."/>
            <person name="Ahrendt S.R."/>
            <person name="Lipzen A."/>
            <person name="Sullivan W."/>
            <person name="Andreopoulos W.B."/>
            <person name="Clum A."/>
            <person name="Lindquist E."/>
            <person name="Daum C."/>
            <person name="Ramamoorthy G.K."/>
            <person name="Gryganskyi A."/>
            <person name="Culley D."/>
            <person name="Magnuson J.K."/>
            <person name="James T.Y."/>
            <person name="O'Malley M.A."/>
            <person name="Stajich J.E."/>
            <person name="Spatafora J.W."/>
            <person name="Visel A."/>
            <person name="Grigoriev I.V."/>
        </authorList>
    </citation>
    <scope>NUCLEOTIDE SEQUENCE [LARGE SCALE GENOMIC DNA]</scope>
    <source>
        <strain evidence="6 7">CBS 129021</strain>
    </source>
</reference>
<feature type="transmembrane region" description="Helical" evidence="5">
    <location>
        <begin position="274"/>
        <end position="296"/>
    </location>
</feature>
<protein>
    <submittedName>
        <fullName evidence="6">Major facilitator superfamily domain-containing protein</fullName>
    </submittedName>
</protein>
<comment type="caution">
    <text evidence="6">The sequence shown here is derived from an EMBL/GenBank/DDBJ whole genome shotgun (WGS) entry which is preliminary data.</text>
</comment>
<feature type="transmembrane region" description="Helical" evidence="5">
    <location>
        <begin position="236"/>
        <end position="254"/>
    </location>
</feature>
<feature type="transmembrane region" description="Helical" evidence="5">
    <location>
        <begin position="176"/>
        <end position="196"/>
    </location>
</feature>
<dbReference type="EMBL" id="MCFJ01000015">
    <property type="protein sequence ID" value="ORY58801.1"/>
    <property type="molecule type" value="Genomic_DNA"/>
</dbReference>
<evidence type="ECO:0000256" key="3">
    <source>
        <dbReference type="ARBA" id="ARBA00022989"/>
    </source>
</evidence>
<evidence type="ECO:0000256" key="2">
    <source>
        <dbReference type="ARBA" id="ARBA00022692"/>
    </source>
</evidence>
<keyword evidence="4 5" id="KW-0472">Membrane</keyword>
<dbReference type="InterPro" id="IPR011701">
    <property type="entry name" value="MFS"/>
</dbReference>
<keyword evidence="7" id="KW-1185">Reference proteome</keyword>
<accession>A0A1Y2DHT3</accession>
<comment type="subcellular location">
    <subcellularLocation>
        <location evidence="1">Membrane</location>
        <topology evidence="1">Multi-pass membrane protein</topology>
    </subcellularLocation>
</comment>
<dbReference type="RefSeq" id="XP_040711613.1">
    <property type="nucleotide sequence ID" value="XM_040856717.1"/>
</dbReference>
<dbReference type="Gene3D" id="1.20.1250.20">
    <property type="entry name" value="MFS general substrate transporter like domains"/>
    <property type="match status" value="1"/>
</dbReference>
<feature type="transmembrane region" description="Helical" evidence="5">
    <location>
        <begin position="113"/>
        <end position="133"/>
    </location>
</feature>
<feature type="transmembrane region" description="Helical" evidence="5">
    <location>
        <begin position="53"/>
        <end position="76"/>
    </location>
</feature>
<feature type="transmembrane region" description="Helical" evidence="5">
    <location>
        <begin position="303"/>
        <end position="321"/>
    </location>
</feature>
<dbReference type="AlphaFoldDB" id="A0A1Y2DHT3"/>
<organism evidence="6 7">
    <name type="scientific">Pseudomassariella vexata</name>
    <dbReference type="NCBI Taxonomy" id="1141098"/>
    <lineage>
        <taxon>Eukaryota</taxon>
        <taxon>Fungi</taxon>
        <taxon>Dikarya</taxon>
        <taxon>Ascomycota</taxon>
        <taxon>Pezizomycotina</taxon>
        <taxon>Sordariomycetes</taxon>
        <taxon>Xylariomycetidae</taxon>
        <taxon>Amphisphaeriales</taxon>
        <taxon>Pseudomassariaceae</taxon>
        <taxon>Pseudomassariella</taxon>
    </lineage>
</organism>
<evidence type="ECO:0000313" key="7">
    <source>
        <dbReference type="Proteomes" id="UP000193689"/>
    </source>
</evidence>